<dbReference type="InterPro" id="IPR027417">
    <property type="entry name" value="P-loop_NTPase"/>
</dbReference>
<feature type="binding site" evidence="9">
    <location>
        <position position="193"/>
    </location>
    <ligand>
        <name>Mg(2+)</name>
        <dbReference type="ChEBI" id="CHEBI:18420"/>
    </ligand>
</feature>
<dbReference type="InterPro" id="IPR014100">
    <property type="entry name" value="GTP-bd_Obg/CgtA"/>
</dbReference>
<feature type="domain" description="OCT" evidence="11">
    <location>
        <begin position="357"/>
        <end position="440"/>
    </location>
</feature>
<evidence type="ECO:0000256" key="3">
    <source>
        <dbReference type="ARBA" id="ARBA00022490"/>
    </source>
</evidence>
<evidence type="ECO:0000259" key="10">
    <source>
        <dbReference type="PROSITE" id="PS51710"/>
    </source>
</evidence>
<dbReference type="PRINTS" id="PR00326">
    <property type="entry name" value="GTP1OBG"/>
</dbReference>
<dbReference type="Gene3D" id="2.70.210.12">
    <property type="entry name" value="GTP1/OBG domain"/>
    <property type="match status" value="1"/>
</dbReference>
<dbReference type="NCBIfam" id="TIGR03595">
    <property type="entry name" value="Obg_CgtA_exten"/>
    <property type="match status" value="1"/>
</dbReference>
<dbReference type="Pfam" id="PF01926">
    <property type="entry name" value="MMR_HSR1"/>
    <property type="match status" value="1"/>
</dbReference>
<gene>
    <name evidence="13" type="primary">obgE</name>
    <name evidence="9" type="synonym">obg</name>
    <name evidence="13" type="ORF">ACFOZ9_09610</name>
</gene>
<organism evidence="13 14">
    <name type="scientific">Deinococcus navajonensis</name>
    <dbReference type="NCBI Taxonomy" id="309884"/>
    <lineage>
        <taxon>Bacteria</taxon>
        <taxon>Thermotogati</taxon>
        <taxon>Deinococcota</taxon>
        <taxon>Deinococci</taxon>
        <taxon>Deinococcales</taxon>
        <taxon>Deinococcaceae</taxon>
        <taxon>Deinococcus</taxon>
    </lineage>
</organism>
<comment type="function">
    <text evidence="9">An essential GTPase which binds GTP, GDP and possibly (p)ppGpp with moderate affinity, with high nucleotide exchange rates and a fairly low GTP hydrolysis rate. Plays a role in control of the cell cycle, stress response, ribosome biogenesis and in those bacteria that undergo differentiation, in morphogenesis control.</text>
</comment>
<sequence length="447" mass="48691">MAFRDVLNIEVAAGNGGDGSMSFHRAKYMEKGGPDGGHGGAGGSIILRAIEGVESLERLVGRRKFKAPNGAYGEGRLRQGSDGEDIYIDVPVGTTAFDEDSGKVIADLVRVGQEKVIAKGGLGGRGNSTFTSSTRQAPRFAELGTPGQKRRVRLELRLIADVGLVGYPNAGKSSLLAALSRANPAIADYPFTTLSPILGVVDRVDLHGNPLDERFTLADIPGIIEGASEGKGLGLEFLRHISRTRLLIYVLDVTRDPVEELRQLQAELRAYDPTLLDNVALIALNKVELVEDDLAIMVEDELANFGLPVLRVSAKEGTGLAELRESIFQMLPDRELWAQNRALEVEPEEVVAEPLTVVFREDAPARGVGIVVTGKPERVWEVHGGGFEERIVRFSRYMEDAAEYLGNVFKRQGLYNALKRAGAREGDTVEIGSFRFEYFDDEEERGG</sequence>
<feature type="binding site" evidence="9">
    <location>
        <begin position="191"/>
        <end position="195"/>
    </location>
    <ligand>
        <name>GTP</name>
        <dbReference type="ChEBI" id="CHEBI:37565"/>
    </ligand>
</feature>
<dbReference type="Pfam" id="PF01018">
    <property type="entry name" value="GTP1_OBG"/>
    <property type="match status" value="1"/>
</dbReference>
<dbReference type="InterPro" id="IPR036726">
    <property type="entry name" value="GTP1_OBG_dom_sf"/>
</dbReference>
<dbReference type="PANTHER" id="PTHR11702">
    <property type="entry name" value="DEVELOPMENTALLY REGULATED GTP-BINDING PROTEIN-RELATED"/>
    <property type="match status" value="1"/>
</dbReference>
<dbReference type="InterPro" id="IPR006169">
    <property type="entry name" value="GTP1_OBG_dom"/>
</dbReference>
<evidence type="ECO:0000256" key="9">
    <source>
        <dbReference type="HAMAP-Rule" id="MF_01454"/>
    </source>
</evidence>
<name>A0ABV8XLL0_9DEIO</name>
<keyword evidence="8 9" id="KW-0342">GTP-binding</keyword>
<comment type="cofactor">
    <cofactor evidence="1 9">
        <name>Mg(2+)</name>
        <dbReference type="ChEBI" id="CHEBI:18420"/>
    </cofactor>
</comment>
<feature type="binding site" evidence="9">
    <location>
        <begin position="285"/>
        <end position="288"/>
    </location>
    <ligand>
        <name>GTP</name>
        <dbReference type="ChEBI" id="CHEBI:37565"/>
    </ligand>
</feature>
<dbReference type="CDD" id="cd01898">
    <property type="entry name" value="Obg"/>
    <property type="match status" value="1"/>
</dbReference>
<dbReference type="PANTHER" id="PTHR11702:SF31">
    <property type="entry name" value="MITOCHONDRIAL RIBOSOME-ASSOCIATED GTPASE 2"/>
    <property type="match status" value="1"/>
</dbReference>
<evidence type="ECO:0000256" key="8">
    <source>
        <dbReference type="ARBA" id="ARBA00023134"/>
    </source>
</evidence>
<dbReference type="NCBIfam" id="NF008955">
    <property type="entry name" value="PRK12297.1"/>
    <property type="match status" value="1"/>
</dbReference>
<dbReference type="Gene3D" id="3.40.50.300">
    <property type="entry name" value="P-loop containing nucleotide triphosphate hydrolases"/>
    <property type="match status" value="1"/>
</dbReference>
<dbReference type="PROSITE" id="PS00905">
    <property type="entry name" value="GTP1_OBG"/>
    <property type="match status" value="1"/>
</dbReference>
<feature type="binding site" evidence="9">
    <location>
        <position position="173"/>
    </location>
    <ligand>
        <name>Mg(2+)</name>
        <dbReference type="ChEBI" id="CHEBI:18420"/>
    </ligand>
</feature>
<dbReference type="InterPro" id="IPR036346">
    <property type="entry name" value="GTP-bd_prot_GTP1/OBG_C_sf"/>
</dbReference>
<evidence type="ECO:0000256" key="2">
    <source>
        <dbReference type="ARBA" id="ARBA00007699"/>
    </source>
</evidence>
<feature type="domain" description="Obg" evidence="12">
    <location>
        <begin position="1"/>
        <end position="159"/>
    </location>
</feature>
<keyword evidence="5 9" id="KW-0547">Nucleotide-binding</keyword>
<dbReference type="Gene3D" id="3.30.300.350">
    <property type="entry name" value="GTP-binding protein OBG, C-terminal domain"/>
    <property type="match status" value="1"/>
</dbReference>
<evidence type="ECO:0000259" key="11">
    <source>
        <dbReference type="PROSITE" id="PS51881"/>
    </source>
</evidence>
<dbReference type="InterPro" id="IPR006073">
    <property type="entry name" value="GTP-bd"/>
</dbReference>
<proteinExistence type="inferred from homology"/>
<dbReference type="PROSITE" id="PS51881">
    <property type="entry name" value="OCT"/>
    <property type="match status" value="1"/>
</dbReference>
<dbReference type="NCBIfam" id="NF008956">
    <property type="entry name" value="PRK12299.1"/>
    <property type="match status" value="1"/>
</dbReference>
<dbReference type="NCBIfam" id="NF008954">
    <property type="entry name" value="PRK12296.1"/>
    <property type="match status" value="1"/>
</dbReference>
<dbReference type="SUPFAM" id="SSF52540">
    <property type="entry name" value="P-loop containing nucleoside triphosphate hydrolases"/>
    <property type="match status" value="1"/>
</dbReference>
<evidence type="ECO:0000259" key="12">
    <source>
        <dbReference type="PROSITE" id="PS51883"/>
    </source>
</evidence>
<dbReference type="Pfam" id="PF09269">
    <property type="entry name" value="DUF1967"/>
    <property type="match status" value="1"/>
</dbReference>
<dbReference type="NCBIfam" id="TIGR02729">
    <property type="entry name" value="Obg_CgtA"/>
    <property type="match status" value="1"/>
</dbReference>
<feature type="binding site" evidence="9">
    <location>
        <begin position="313"/>
        <end position="315"/>
    </location>
    <ligand>
        <name>GTP</name>
        <dbReference type="ChEBI" id="CHEBI:37565"/>
    </ligand>
</feature>
<evidence type="ECO:0000256" key="7">
    <source>
        <dbReference type="ARBA" id="ARBA00022842"/>
    </source>
</evidence>
<feature type="binding site" evidence="9">
    <location>
        <begin position="166"/>
        <end position="173"/>
    </location>
    <ligand>
        <name>GTP</name>
        <dbReference type="ChEBI" id="CHEBI:37565"/>
    </ligand>
</feature>
<dbReference type="RefSeq" id="WP_380038962.1">
    <property type="nucleotide sequence ID" value="NZ_JBHSEH010000009.1"/>
</dbReference>
<dbReference type="HAMAP" id="MF_01454">
    <property type="entry name" value="GTPase_Obg"/>
    <property type="match status" value="1"/>
</dbReference>
<evidence type="ECO:0000256" key="5">
    <source>
        <dbReference type="ARBA" id="ARBA00022741"/>
    </source>
</evidence>
<dbReference type="EMBL" id="JBHSEH010000009">
    <property type="protein sequence ID" value="MFC4426469.1"/>
    <property type="molecule type" value="Genomic_DNA"/>
</dbReference>
<dbReference type="InterPro" id="IPR045086">
    <property type="entry name" value="OBG_GTPase"/>
</dbReference>
<evidence type="ECO:0000313" key="13">
    <source>
        <dbReference type="EMBL" id="MFC4426469.1"/>
    </source>
</evidence>
<evidence type="ECO:0000256" key="6">
    <source>
        <dbReference type="ARBA" id="ARBA00022801"/>
    </source>
</evidence>
<evidence type="ECO:0000256" key="1">
    <source>
        <dbReference type="ARBA" id="ARBA00001946"/>
    </source>
</evidence>
<protein>
    <recommendedName>
        <fullName evidence="9">GTPase Obg</fullName>
        <ecNumber evidence="9">3.6.5.-</ecNumber>
    </recommendedName>
    <alternativeName>
        <fullName evidence="9">GTP-binding protein Obg</fullName>
    </alternativeName>
</protein>
<keyword evidence="3 9" id="KW-0963">Cytoplasm</keyword>
<evidence type="ECO:0000313" key="14">
    <source>
        <dbReference type="Proteomes" id="UP001595998"/>
    </source>
</evidence>
<comment type="subunit">
    <text evidence="9">Monomer.</text>
</comment>
<dbReference type="SUPFAM" id="SSF82051">
    <property type="entry name" value="Obg GTP-binding protein N-terminal domain"/>
    <property type="match status" value="1"/>
</dbReference>
<dbReference type="EC" id="3.6.5.-" evidence="9"/>
<dbReference type="SUPFAM" id="SSF102741">
    <property type="entry name" value="Obg GTP-binding protein C-terminal domain"/>
    <property type="match status" value="1"/>
</dbReference>
<dbReference type="PROSITE" id="PS51883">
    <property type="entry name" value="OBG"/>
    <property type="match status" value="1"/>
</dbReference>
<feature type="domain" description="OBG-type G" evidence="10">
    <location>
        <begin position="160"/>
        <end position="332"/>
    </location>
</feature>
<dbReference type="Proteomes" id="UP001595998">
    <property type="component" value="Unassembled WGS sequence"/>
</dbReference>
<reference evidence="14" key="1">
    <citation type="journal article" date="2019" name="Int. J. Syst. Evol. Microbiol.">
        <title>The Global Catalogue of Microorganisms (GCM) 10K type strain sequencing project: providing services to taxonomists for standard genome sequencing and annotation.</title>
        <authorList>
            <consortium name="The Broad Institute Genomics Platform"/>
            <consortium name="The Broad Institute Genome Sequencing Center for Infectious Disease"/>
            <person name="Wu L."/>
            <person name="Ma J."/>
        </authorList>
    </citation>
    <scope>NUCLEOTIDE SEQUENCE [LARGE SCALE GENOMIC DNA]</scope>
    <source>
        <strain evidence="14">CCUG 56029</strain>
    </source>
</reference>
<dbReference type="InterPro" id="IPR031167">
    <property type="entry name" value="G_OBG"/>
</dbReference>
<keyword evidence="14" id="KW-1185">Reference proteome</keyword>
<comment type="similarity">
    <text evidence="2 9">Belongs to the TRAFAC class OBG-HflX-like GTPase superfamily. OBG GTPase family.</text>
</comment>
<dbReference type="InterPro" id="IPR015349">
    <property type="entry name" value="OCT_dom"/>
</dbReference>
<dbReference type="InterPro" id="IPR006074">
    <property type="entry name" value="GTP1-OBG_CS"/>
</dbReference>
<accession>A0ABV8XLL0</accession>
<comment type="caution">
    <text evidence="13">The sequence shown here is derived from an EMBL/GenBank/DDBJ whole genome shotgun (WGS) entry which is preliminary data.</text>
</comment>
<keyword evidence="4 9" id="KW-0479">Metal-binding</keyword>
<keyword evidence="7 9" id="KW-0460">Magnesium</keyword>
<dbReference type="PROSITE" id="PS51710">
    <property type="entry name" value="G_OBG"/>
    <property type="match status" value="1"/>
</dbReference>
<comment type="subcellular location">
    <subcellularLocation>
        <location evidence="9">Cytoplasm</location>
    </subcellularLocation>
</comment>
<feature type="binding site" evidence="9">
    <location>
        <begin position="219"/>
        <end position="222"/>
    </location>
    <ligand>
        <name>GTP</name>
        <dbReference type="ChEBI" id="CHEBI:37565"/>
    </ligand>
</feature>
<evidence type="ECO:0000256" key="4">
    <source>
        <dbReference type="ARBA" id="ARBA00022723"/>
    </source>
</evidence>
<keyword evidence="6 9" id="KW-0378">Hydrolase</keyword>